<organism evidence="1 2">
    <name type="scientific">Phyllobacterium zundukense</name>
    <dbReference type="NCBI Taxonomy" id="1867719"/>
    <lineage>
        <taxon>Bacteria</taxon>
        <taxon>Pseudomonadati</taxon>
        <taxon>Pseudomonadota</taxon>
        <taxon>Alphaproteobacteria</taxon>
        <taxon>Hyphomicrobiales</taxon>
        <taxon>Phyllobacteriaceae</taxon>
        <taxon>Phyllobacterium</taxon>
    </lineage>
</organism>
<keyword evidence="1" id="KW-0614">Plasmid</keyword>
<keyword evidence="2" id="KW-1185">Reference proteome</keyword>
<name>A0ACD4CY56_9HYPH</name>
<evidence type="ECO:0000313" key="1">
    <source>
        <dbReference type="EMBL" id="UXN58489.1"/>
    </source>
</evidence>
<geneLocation type="plasmid" evidence="1 2">
    <name>p_unnamed1</name>
</geneLocation>
<protein>
    <submittedName>
        <fullName evidence="1">Uncharacterized protein</fullName>
    </submittedName>
</protein>
<dbReference type="Proteomes" id="UP001061991">
    <property type="component" value="Plasmid p_unnamed1"/>
</dbReference>
<reference evidence="1" key="1">
    <citation type="submission" date="2022-09" db="EMBL/GenBank/DDBJ databases">
        <title>Interaction between co-microsymbionts with complementary sets of symbiotic genes in legume-rhizobium systems.</title>
        <authorList>
            <person name="Safronova V."/>
            <person name="Sazanova A."/>
            <person name="Afonin A."/>
            <person name="Chirak E."/>
        </authorList>
    </citation>
    <scope>NUCLEOTIDE SEQUENCE</scope>
    <source>
        <strain evidence="1">A18/3m</strain>
    </source>
</reference>
<sequence>MSRQSGPKPSKGVAGTALTYRIQHHLAPYLRNIMGSNVPQRLDHKLDCKACGTIYLEIPENVQSHTPIYCSSCGELLGRWDELELDFNQQGGQNGIFEMHDGQIIRKA</sequence>
<gene>
    <name evidence="1" type="ORF">N8E88_10700</name>
</gene>
<accession>A0ACD4CY56</accession>
<dbReference type="EMBL" id="CP104972">
    <property type="protein sequence ID" value="UXN58489.1"/>
    <property type="molecule type" value="Genomic_DNA"/>
</dbReference>
<evidence type="ECO:0000313" key="2">
    <source>
        <dbReference type="Proteomes" id="UP001061991"/>
    </source>
</evidence>
<proteinExistence type="predicted"/>